<name>A0A0B8T5X9_9SPHI</name>
<dbReference type="AlphaFoldDB" id="A0A0B8T5X9"/>
<feature type="chain" id="PRO_5002124185" description="Lipoprotein" evidence="1">
    <location>
        <begin position="24"/>
        <end position="73"/>
    </location>
</feature>
<keyword evidence="3" id="KW-1185">Reference proteome</keyword>
<sequence length="73" mass="7760">MPMIKRLLCAYLAVLSLSGCNKSQDSVAYNNSIISIINDSEKHVTEMNGALNIADDVKAEAVSSCGKSRSIGI</sequence>
<reference evidence="2 3" key="2">
    <citation type="journal article" date="2015" name="PLoS ONE">
        <title>Whole-Genome Optical Mapping and Finished Genome Sequence of Sphingobacterium deserti sp. nov., a New Species Isolated from the Western Desert of China.</title>
        <authorList>
            <person name="Teng C."/>
            <person name="Zhou Z."/>
            <person name="Molnar I."/>
            <person name="Li X."/>
            <person name="Tang R."/>
            <person name="Chen M."/>
            <person name="Wang L."/>
            <person name="Su S."/>
            <person name="Zhang W."/>
            <person name="Lin M."/>
        </authorList>
    </citation>
    <scope>NUCLEOTIDE SEQUENCE [LARGE SCALE GENOMIC DNA]</scope>
    <source>
        <strain evidence="3">ACCC05744</strain>
    </source>
</reference>
<protein>
    <recommendedName>
        <fullName evidence="4">Lipoprotein</fullName>
    </recommendedName>
</protein>
<evidence type="ECO:0008006" key="4">
    <source>
        <dbReference type="Google" id="ProtNLM"/>
    </source>
</evidence>
<organism evidence="2 3">
    <name type="scientific">Sphingobacterium deserti</name>
    <dbReference type="NCBI Taxonomy" id="1229276"/>
    <lineage>
        <taxon>Bacteria</taxon>
        <taxon>Pseudomonadati</taxon>
        <taxon>Bacteroidota</taxon>
        <taxon>Sphingobacteriia</taxon>
        <taxon>Sphingobacteriales</taxon>
        <taxon>Sphingobacteriaceae</taxon>
        <taxon>Sphingobacterium</taxon>
    </lineage>
</organism>
<keyword evidence="1" id="KW-0732">Signal</keyword>
<evidence type="ECO:0000313" key="3">
    <source>
        <dbReference type="Proteomes" id="UP000031802"/>
    </source>
</evidence>
<evidence type="ECO:0000256" key="1">
    <source>
        <dbReference type="SAM" id="SignalP"/>
    </source>
</evidence>
<accession>A0A0B8T5X9</accession>
<feature type="signal peptide" evidence="1">
    <location>
        <begin position="1"/>
        <end position="23"/>
    </location>
</feature>
<dbReference type="PROSITE" id="PS51257">
    <property type="entry name" value="PROKAR_LIPOPROTEIN"/>
    <property type="match status" value="1"/>
</dbReference>
<reference evidence="3" key="1">
    <citation type="submission" date="2014-04" db="EMBL/GenBank/DDBJ databases">
        <title>Whole-Genome optical mapping and complete genome sequence of Sphingobacterium deserti sp. nov., a new spaces isolated from desert in the west of China.</title>
        <authorList>
            <person name="Teng C."/>
            <person name="Zhou Z."/>
            <person name="Li X."/>
            <person name="Chen M."/>
            <person name="Lin M."/>
            <person name="Wang L."/>
            <person name="Su S."/>
            <person name="Zhang C."/>
            <person name="Zhang W."/>
        </authorList>
    </citation>
    <scope>NUCLEOTIDE SEQUENCE [LARGE SCALE GENOMIC DNA]</scope>
    <source>
        <strain evidence="3">ACCC05744</strain>
    </source>
</reference>
<dbReference type="EMBL" id="JJMU01000001">
    <property type="protein sequence ID" value="KGE16193.1"/>
    <property type="molecule type" value="Genomic_DNA"/>
</dbReference>
<proteinExistence type="predicted"/>
<comment type="caution">
    <text evidence="2">The sequence shown here is derived from an EMBL/GenBank/DDBJ whole genome shotgun (WGS) entry which is preliminary data.</text>
</comment>
<dbReference type="Proteomes" id="UP000031802">
    <property type="component" value="Unassembled WGS sequence"/>
</dbReference>
<gene>
    <name evidence="2" type="ORF">DI53_0026</name>
</gene>
<evidence type="ECO:0000313" key="2">
    <source>
        <dbReference type="EMBL" id="KGE16193.1"/>
    </source>
</evidence>